<dbReference type="Proteomes" id="UP000189021">
    <property type="component" value="Unassembled WGS sequence"/>
</dbReference>
<organism evidence="7 8">
    <name type="scientific">Salinivibrio kushneri</name>
    <dbReference type="NCBI Taxonomy" id="1908198"/>
    <lineage>
        <taxon>Bacteria</taxon>
        <taxon>Pseudomonadati</taxon>
        <taxon>Pseudomonadota</taxon>
        <taxon>Gammaproteobacteria</taxon>
        <taxon>Vibrionales</taxon>
        <taxon>Vibrionaceae</taxon>
        <taxon>Salinivibrio</taxon>
    </lineage>
</organism>
<dbReference type="SUPFAM" id="SSF56784">
    <property type="entry name" value="HAD-like"/>
    <property type="match status" value="1"/>
</dbReference>
<evidence type="ECO:0000256" key="5">
    <source>
        <dbReference type="ARBA" id="ARBA00022842"/>
    </source>
</evidence>
<sequence>MLSAAIFDMDGLLVDSEPFWQRAQIDVLSELGVSISLQDTRDTTGVRIDEIVKYYARTQPWQGPSNADVQARIVDRVVALVKDEKPMMPGVKDAIAICHQAGLKVGLASSSPLTLIHPTLDALGLSEQFAIVESAGALKYGKPHPEVYLNAANALDVDPEHCVAFEDSFTGLLAAKAASMKTIVVPAAHEWEDPRFVIADQKLASLRAFSADNLESLSPSTS</sequence>
<keyword evidence="5" id="KW-0460">Magnesium</keyword>
<dbReference type="SFLD" id="SFLDG01129">
    <property type="entry name" value="C1.5:_HAD__Beta-PGM__Phosphata"/>
    <property type="match status" value="1"/>
</dbReference>
<dbReference type="SFLD" id="SFLDG01135">
    <property type="entry name" value="C1.5.6:_HAD__Beta-PGM__Phospha"/>
    <property type="match status" value="1"/>
</dbReference>
<keyword evidence="4" id="KW-0378">Hydrolase</keyword>
<dbReference type="CDD" id="cd07505">
    <property type="entry name" value="HAD_BPGM-like"/>
    <property type="match status" value="1"/>
</dbReference>
<dbReference type="Gene3D" id="3.40.50.1000">
    <property type="entry name" value="HAD superfamily/HAD-like"/>
    <property type="match status" value="1"/>
</dbReference>
<dbReference type="GO" id="GO:0016787">
    <property type="term" value="F:hydrolase activity"/>
    <property type="evidence" value="ECO:0007669"/>
    <property type="project" value="UniProtKB-KW"/>
</dbReference>
<evidence type="ECO:0000313" key="8">
    <source>
        <dbReference type="Proteomes" id="UP000189021"/>
    </source>
</evidence>
<gene>
    <name evidence="7" type="ORF">BZG00_00585</name>
</gene>
<keyword evidence="6" id="KW-0119">Carbohydrate metabolism</keyword>
<keyword evidence="3" id="KW-0479">Metal-binding</keyword>
<comment type="caution">
    <text evidence="7">The sequence shown here is derived from an EMBL/GenBank/DDBJ whole genome shotgun (WGS) entry which is preliminary data.</text>
</comment>
<accession>A0AB36K379</accession>
<dbReference type="SFLD" id="SFLDS00003">
    <property type="entry name" value="Haloacid_Dehalogenase"/>
    <property type="match status" value="1"/>
</dbReference>
<comment type="cofactor">
    <cofactor evidence="1">
        <name>Mg(2+)</name>
        <dbReference type="ChEBI" id="CHEBI:18420"/>
    </cofactor>
</comment>
<dbReference type="InterPro" id="IPR023198">
    <property type="entry name" value="PGP-like_dom2"/>
</dbReference>
<evidence type="ECO:0000256" key="6">
    <source>
        <dbReference type="ARBA" id="ARBA00023277"/>
    </source>
</evidence>
<comment type="similarity">
    <text evidence="2">Belongs to the HAD-like hydrolase superfamily. CbbY/CbbZ/Gph/YieH family.</text>
</comment>
<dbReference type="GO" id="GO:0000287">
    <property type="term" value="F:magnesium ion binding"/>
    <property type="evidence" value="ECO:0007669"/>
    <property type="project" value="UniProtKB-ARBA"/>
</dbReference>
<dbReference type="EMBL" id="MUEK01000001">
    <property type="protein sequence ID" value="OOE41505.1"/>
    <property type="molecule type" value="Genomic_DNA"/>
</dbReference>
<dbReference type="InterPro" id="IPR023214">
    <property type="entry name" value="HAD_sf"/>
</dbReference>
<dbReference type="PANTHER" id="PTHR46193:SF18">
    <property type="entry name" value="HEXITOL PHOSPHATASE B"/>
    <property type="match status" value="1"/>
</dbReference>
<dbReference type="NCBIfam" id="TIGR01509">
    <property type="entry name" value="HAD-SF-IA-v3"/>
    <property type="match status" value="1"/>
</dbReference>
<dbReference type="PANTHER" id="PTHR46193">
    <property type="entry name" value="6-PHOSPHOGLUCONATE PHOSPHATASE"/>
    <property type="match status" value="1"/>
</dbReference>
<dbReference type="FunFam" id="3.40.50.1000:FF:000036">
    <property type="entry name" value="HAD family hydrolase"/>
    <property type="match status" value="1"/>
</dbReference>
<dbReference type="PRINTS" id="PR00413">
    <property type="entry name" value="HADHALOGNASE"/>
</dbReference>
<dbReference type="Pfam" id="PF00702">
    <property type="entry name" value="Hydrolase"/>
    <property type="match status" value="1"/>
</dbReference>
<evidence type="ECO:0000256" key="3">
    <source>
        <dbReference type="ARBA" id="ARBA00022723"/>
    </source>
</evidence>
<proteinExistence type="inferred from homology"/>
<dbReference type="Gene3D" id="1.10.150.240">
    <property type="entry name" value="Putative phosphatase, domain 2"/>
    <property type="match status" value="1"/>
</dbReference>
<keyword evidence="8" id="KW-1185">Reference proteome</keyword>
<evidence type="ECO:0000256" key="2">
    <source>
        <dbReference type="ARBA" id="ARBA00006171"/>
    </source>
</evidence>
<evidence type="ECO:0000256" key="1">
    <source>
        <dbReference type="ARBA" id="ARBA00001946"/>
    </source>
</evidence>
<dbReference type="NCBIfam" id="NF008087">
    <property type="entry name" value="PRK10826.1"/>
    <property type="match status" value="1"/>
</dbReference>
<dbReference type="InterPro" id="IPR036412">
    <property type="entry name" value="HAD-like_sf"/>
</dbReference>
<name>A0AB36K379_9GAMM</name>
<dbReference type="InterPro" id="IPR051600">
    <property type="entry name" value="Beta-PGM-like"/>
</dbReference>
<reference evidence="7 8" key="1">
    <citation type="journal article" date="2017" name="Genome Announc.">
        <title>Draft Genome Sequences of Salinivibrio proteolyticus, Salinivibrio sharmensis, Salinivibrio siamensis, Salinivibrio costicola subsp. alcaliphilus, Salinivibrio costicola subsp. vallismortis, and 29 New Isolates Belonging to the Genus Salinivibrio.</title>
        <authorList>
            <person name="Lopez-Hermoso C."/>
            <person name="de la Haba R.R."/>
            <person name="Sanchez-Porro C."/>
            <person name="Bayliss S.C."/>
            <person name="Feil E.J."/>
            <person name="Ventosa A."/>
        </authorList>
    </citation>
    <scope>NUCLEOTIDE SEQUENCE [LARGE SCALE GENOMIC DNA]</scope>
    <source>
        <strain evidence="7 8">AL184</strain>
    </source>
</reference>
<dbReference type="AlphaFoldDB" id="A0AB36K379"/>
<dbReference type="InterPro" id="IPR006439">
    <property type="entry name" value="HAD-SF_hydro_IA"/>
</dbReference>
<dbReference type="RefSeq" id="WP_077658617.1">
    <property type="nucleotide sequence ID" value="NZ_CP040021.1"/>
</dbReference>
<evidence type="ECO:0000313" key="7">
    <source>
        <dbReference type="EMBL" id="OOE41505.1"/>
    </source>
</evidence>
<protein>
    <submittedName>
        <fullName evidence="7">2-deoxyglucose-6-phosphatase</fullName>
    </submittedName>
</protein>
<evidence type="ECO:0000256" key="4">
    <source>
        <dbReference type="ARBA" id="ARBA00022801"/>
    </source>
</evidence>